<sequence>MRNCVTWQLNTSHRSSACDVVKLRRWSLHVEGWPWPYPLSHPSSSVIDPPPTLPKIAAGRNAITASSLVPNENVENERGPRLLKADIFKFSPMNSWLQEYRAASTDFCCFQNGGCVVDKEDSNGEERVHQAFCFIGVARKGRMSFDYRGSFGHSNARKGICEIKNHQRGSCGHSKAKKGYCQIKNH</sequence>
<dbReference type="AlphaFoldDB" id="A0AAV8R205"/>
<protein>
    <submittedName>
        <fullName evidence="1">Uncharacterized protein</fullName>
    </submittedName>
</protein>
<evidence type="ECO:0000313" key="2">
    <source>
        <dbReference type="Proteomes" id="UP001222027"/>
    </source>
</evidence>
<name>A0AAV8R205_ENSVE</name>
<accession>A0AAV8R205</accession>
<gene>
    <name evidence="1" type="ORF">OPV22_017882</name>
</gene>
<reference evidence="1 2" key="1">
    <citation type="submission" date="2022-12" db="EMBL/GenBank/DDBJ databases">
        <title>Chromosome-scale assembly of the Ensete ventricosum genome.</title>
        <authorList>
            <person name="Dussert Y."/>
            <person name="Stocks J."/>
            <person name="Wendawek A."/>
            <person name="Woldeyes F."/>
            <person name="Nichols R.A."/>
            <person name="Borrell J.S."/>
        </authorList>
    </citation>
    <scope>NUCLEOTIDE SEQUENCE [LARGE SCALE GENOMIC DNA]</scope>
    <source>
        <strain evidence="2">cv. Maze</strain>
        <tissue evidence="1">Seeds</tissue>
    </source>
</reference>
<comment type="caution">
    <text evidence="1">The sequence shown here is derived from an EMBL/GenBank/DDBJ whole genome shotgun (WGS) entry which is preliminary data.</text>
</comment>
<evidence type="ECO:0000313" key="1">
    <source>
        <dbReference type="EMBL" id="KAJ8485397.1"/>
    </source>
</evidence>
<dbReference type="EMBL" id="JAQQAF010000005">
    <property type="protein sequence ID" value="KAJ8485397.1"/>
    <property type="molecule type" value="Genomic_DNA"/>
</dbReference>
<proteinExistence type="predicted"/>
<dbReference type="Proteomes" id="UP001222027">
    <property type="component" value="Unassembled WGS sequence"/>
</dbReference>
<keyword evidence="2" id="KW-1185">Reference proteome</keyword>
<organism evidence="1 2">
    <name type="scientific">Ensete ventricosum</name>
    <name type="common">Abyssinian banana</name>
    <name type="synonym">Musa ensete</name>
    <dbReference type="NCBI Taxonomy" id="4639"/>
    <lineage>
        <taxon>Eukaryota</taxon>
        <taxon>Viridiplantae</taxon>
        <taxon>Streptophyta</taxon>
        <taxon>Embryophyta</taxon>
        <taxon>Tracheophyta</taxon>
        <taxon>Spermatophyta</taxon>
        <taxon>Magnoliopsida</taxon>
        <taxon>Liliopsida</taxon>
        <taxon>Zingiberales</taxon>
        <taxon>Musaceae</taxon>
        <taxon>Ensete</taxon>
    </lineage>
</organism>